<comment type="caution">
    <text evidence="12">The sequence shown here is derived from an EMBL/GenBank/DDBJ whole genome shotgun (WGS) entry which is preliminary data.</text>
</comment>
<dbReference type="Gene3D" id="1.10.287.1260">
    <property type="match status" value="1"/>
</dbReference>
<dbReference type="STRING" id="1165094.RINTHH_19800"/>
<keyword evidence="9" id="KW-0732">Signal</keyword>
<gene>
    <name evidence="12" type="ORF">RINTHH_19800</name>
</gene>
<feature type="signal peptide" evidence="9">
    <location>
        <begin position="1"/>
        <end position="18"/>
    </location>
</feature>
<dbReference type="PANTHER" id="PTHR30221:SF1">
    <property type="entry name" value="SMALL-CONDUCTANCE MECHANOSENSITIVE CHANNEL"/>
    <property type="match status" value="1"/>
</dbReference>
<keyword evidence="3" id="KW-1003">Cell membrane</keyword>
<dbReference type="Pfam" id="PF21082">
    <property type="entry name" value="MS_channel_3rd"/>
    <property type="match status" value="1"/>
</dbReference>
<keyword evidence="5 8" id="KW-1133">Transmembrane helix</keyword>
<evidence type="ECO:0000259" key="11">
    <source>
        <dbReference type="Pfam" id="PF21082"/>
    </source>
</evidence>
<evidence type="ECO:0000256" key="2">
    <source>
        <dbReference type="ARBA" id="ARBA00008017"/>
    </source>
</evidence>
<dbReference type="SUPFAM" id="SSF50182">
    <property type="entry name" value="Sm-like ribonucleoproteins"/>
    <property type="match status" value="1"/>
</dbReference>
<dbReference type="Gene3D" id="3.30.70.100">
    <property type="match status" value="1"/>
</dbReference>
<feature type="chain" id="PRO_5004019612" evidence="9">
    <location>
        <begin position="19"/>
        <end position="669"/>
    </location>
</feature>
<dbReference type="GO" id="GO:0005886">
    <property type="term" value="C:plasma membrane"/>
    <property type="evidence" value="ECO:0007669"/>
    <property type="project" value="UniProtKB-SubCell"/>
</dbReference>
<evidence type="ECO:0000313" key="13">
    <source>
        <dbReference type="Proteomes" id="UP000053051"/>
    </source>
</evidence>
<dbReference type="InterPro" id="IPR045275">
    <property type="entry name" value="MscS_archaea/bacteria_type"/>
</dbReference>
<dbReference type="SUPFAM" id="SSF82689">
    <property type="entry name" value="Mechanosensitive channel protein MscS (YggB), C-terminal domain"/>
    <property type="match status" value="1"/>
</dbReference>
<dbReference type="EMBL" id="CAIY01000080">
    <property type="protein sequence ID" value="CCH68135.1"/>
    <property type="molecule type" value="Genomic_DNA"/>
</dbReference>
<dbReference type="InterPro" id="IPR006685">
    <property type="entry name" value="MscS_channel_2nd"/>
</dbReference>
<dbReference type="AlphaFoldDB" id="M1X385"/>
<evidence type="ECO:0000256" key="1">
    <source>
        <dbReference type="ARBA" id="ARBA00004651"/>
    </source>
</evidence>
<evidence type="ECO:0000256" key="3">
    <source>
        <dbReference type="ARBA" id="ARBA00022475"/>
    </source>
</evidence>
<reference evidence="13" key="2">
    <citation type="submission" date="2016-01" db="EMBL/GenBank/DDBJ databases">
        <title>Diatom-associated endosymboitic cyanobacterium lacks core nitrogen metabolism enzymes.</title>
        <authorList>
            <person name="Hilton J.A."/>
            <person name="Foster R.A."/>
            <person name="Tripp H.J."/>
            <person name="Carter B.J."/>
            <person name="Zehr J.P."/>
            <person name="Villareal T.A."/>
        </authorList>
    </citation>
    <scope>NUCLEOTIDE SEQUENCE [LARGE SCALE GENOMIC DNA]</scope>
    <source>
        <strain evidence="13">HH01</strain>
    </source>
</reference>
<comment type="subcellular location">
    <subcellularLocation>
        <location evidence="1">Cell membrane</location>
        <topology evidence="1">Multi-pass membrane protein</topology>
    </subcellularLocation>
</comment>
<evidence type="ECO:0000256" key="9">
    <source>
        <dbReference type="SAM" id="SignalP"/>
    </source>
</evidence>
<feature type="domain" description="Mechanosensitive ion channel MscS C-terminal" evidence="11">
    <location>
        <begin position="555"/>
        <end position="630"/>
    </location>
</feature>
<keyword evidence="7" id="KW-0175">Coiled coil</keyword>
<evidence type="ECO:0000313" key="12">
    <source>
        <dbReference type="EMBL" id="CCH68135.1"/>
    </source>
</evidence>
<feature type="transmembrane region" description="Helical" evidence="8">
    <location>
        <begin position="466"/>
        <end position="490"/>
    </location>
</feature>
<accession>M1X385</accession>
<reference evidence="12 13" key="1">
    <citation type="submission" date="2012-05" db="EMBL/GenBank/DDBJ databases">
        <authorList>
            <person name="Hilton J."/>
        </authorList>
    </citation>
    <scope>NUCLEOTIDE SEQUENCE [LARGE SCALE GENOMIC DNA]</scope>
    <source>
        <strain evidence="12 13">HH01</strain>
    </source>
</reference>
<organism evidence="12 13">
    <name type="scientific">Richelia intracellularis HH01</name>
    <dbReference type="NCBI Taxonomy" id="1165094"/>
    <lineage>
        <taxon>Bacteria</taxon>
        <taxon>Bacillati</taxon>
        <taxon>Cyanobacteriota</taxon>
        <taxon>Cyanophyceae</taxon>
        <taxon>Nostocales</taxon>
        <taxon>Nostocaceae</taxon>
        <taxon>Richelia</taxon>
    </lineage>
</organism>
<dbReference type="RefSeq" id="WP_008235537.1">
    <property type="nucleotide sequence ID" value="NZ_CAIY01000080.1"/>
</dbReference>
<protein>
    <submittedName>
        <fullName evidence="12">Small conductance mechanosensitive ion channel</fullName>
    </submittedName>
</protein>
<dbReference type="OrthoDB" id="9809206at2"/>
<feature type="transmembrane region" description="Helical" evidence="8">
    <location>
        <begin position="396"/>
        <end position="418"/>
    </location>
</feature>
<evidence type="ECO:0000256" key="4">
    <source>
        <dbReference type="ARBA" id="ARBA00022692"/>
    </source>
</evidence>
<dbReference type="Pfam" id="PF00924">
    <property type="entry name" value="MS_channel_2nd"/>
    <property type="match status" value="1"/>
</dbReference>
<feature type="domain" description="Mechanosensitive ion channel MscS" evidence="10">
    <location>
        <begin position="478"/>
        <end position="539"/>
    </location>
</feature>
<proteinExistence type="inferred from homology"/>
<dbReference type="Proteomes" id="UP000053051">
    <property type="component" value="Unassembled WGS sequence"/>
</dbReference>
<sequence>MYCRVRATILTGLVFAFAICAFSEKGNSEEVKKTAYEKFNSSSTGNSKYVITTKDPTIPLEELKLLVKPLTKEELQTESLEWLLILKKKIRQISDTEITIKRKNKIINKEKKVIGALRRAKSSLKENESAKMSAIRGSQEYENVKERVETAKENLRKAESIIQEAKEAKREIQQDKALSNILEKAKEKGEIEKAKQERRNMVVGSPAYNNVTKKINALEMAIKALESDHLNQKRSILESLEYEQANRELEAAEESLQKVISAIGESEITSKENTKIPNLGNVVNEKDNLQHKESTLEKAAEKLEENTDEDTKLKNQLVINATELQSEKTAIVDRFKIILDELDLKGGNPKPYRQYIRAINIIELELKDTDGIGVRLITWFKSKEGGLRWAVNLSQFMGIIFTSIIVSQILAIILNLFLNRIDNISVLLSRFAILFVKRGGIAVGFMIALTALEVSLSPILSMLGGASFILAFALQSNISNFASGLMMMLYKPFDIGDEVKLNGIWGYVDSINLASTKIKGFQGQIFNIPNNVVWGGTIETLTQSKNRKIQIWLRVEFSENLEYIEQLLIEIMKSHPKILQSPSPSTFVWQIEKYYISVSISGWTTKEDYWTVHADYIRLIQERFIKEGISVAAIPLHKEILIRQTSSTTSQDISSEISNSPQSEIPLEI</sequence>
<dbReference type="InterPro" id="IPR010920">
    <property type="entry name" value="LSM_dom_sf"/>
</dbReference>
<keyword evidence="4 8" id="KW-0812">Transmembrane</keyword>
<keyword evidence="6 8" id="KW-0472">Membrane</keyword>
<dbReference type="InterPro" id="IPR011066">
    <property type="entry name" value="MscS_channel_C_sf"/>
</dbReference>
<dbReference type="GO" id="GO:0008381">
    <property type="term" value="F:mechanosensitive monoatomic ion channel activity"/>
    <property type="evidence" value="ECO:0007669"/>
    <property type="project" value="InterPro"/>
</dbReference>
<dbReference type="Gene3D" id="2.30.30.60">
    <property type="match status" value="1"/>
</dbReference>
<dbReference type="InterPro" id="IPR023408">
    <property type="entry name" value="MscS_beta-dom_sf"/>
</dbReference>
<dbReference type="PANTHER" id="PTHR30221">
    <property type="entry name" value="SMALL-CONDUCTANCE MECHANOSENSITIVE CHANNEL"/>
    <property type="match status" value="1"/>
</dbReference>
<name>M1X385_9NOST</name>
<evidence type="ECO:0000256" key="8">
    <source>
        <dbReference type="SAM" id="Phobius"/>
    </source>
</evidence>
<evidence type="ECO:0000256" key="7">
    <source>
        <dbReference type="SAM" id="Coils"/>
    </source>
</evidence>
<evidence type="ECO:0000256" key="6">
    <source>
        <dbReference type="ARBA" id="ARBA00023136"/>
    </source>
</evidence>
<evidence type="ECO:0000259" key="10">
    <source>
        <dbReference type="Pfam" id="PF00924"/>
    </source>
</evidence>
<keyword evidence="13" id="KW-1185">Reference proteome</keyword>
<feature type="coiled-coil region" evidence="7">
    <location>
        <begin position="134"/>
        <end position="316"/>
    </location>
</feature>
<comment type="similarity">
    <text evidence="2">Belongs to the MscS (TC 1.A.23) family.</text>
</comment>
<evidence type="ECO:0000256" key="5">
    <source>
        <dbReference type="ARBA" id="ARBA00022989"/>
    </source>
</evidence>
<dbReference type="InterPro" id="IPR049278">
    <property type="entry name" value="MS_channel_C"/>
</dbReference>